<evidence type="ECO:0000313" key="1">
    <source>
        <dbReference type="EMBL" id="WYM97057.1"/>
    </source>
</evidence>
<dbReference type="InterPro" id="IPR001087">
    <property type="entry name" value="GDSL"/>
</dbReference>
<organism evidence="1 2">
    <name type="scientific">Metamycoplasma faucium</name>
    <dbReference type="NCBI Taxonomy" id="56142"/>
    <lineage>
        <taxon>Bacteria</taxon>
        <taxon>Bacillati</taxon>
        <taxon>Mycoplasmatota</taxon>
        <taxon>Mycoplasmoidales</taxon>
        <taxon>Metamycoplasmataceae</taxon>
        <taxon>Metamycoplasma</taxon>
    </lineage>
</organism>
<protein>
    <recommendedName>
        <fullName evidence="3">SGNH hydrolase-type esterase domain-containing protein</fullName>
    </recommendedName>
</protein>
<dbReference type="EMBL" id="CP088155">
    <property type="protein sequence ID" value="WYM97057.1"/>
    <property type="molecule type" value="Genomic_DNA"/>
</dbReference>
<dbReference type="RefSeq" id="WP_405311276.1">
    <property type="nucleotide sequence ID" value="NZ_CP088155.1"/>
</dbReference>
<reference evidence="1" key="1">
    <citation type="submission" date="2021-11" db="EMBL/GenBank/DDBJ databases">
        <title>The first genome sequence of unculturable Mycoplasma faucium obtained by de novo assembly of metagenomic reads.</title>
        <authorList>
            <person name="Sabat A.J."/>
            <person name="Bathoorn E."/>
            <person name="Akkerboom V."/>
            <person name="Friedrich A.W."/>
        </authorList>
    </citation>
    <scope>NUCLEOTIDE SEQUENCE [LARGE SCALE GENOMIC DNA]</scope>
    <source>
        <strain evidence="1">UMCG-MFM1</strain>
    </source>
</reference>
<accession>A0ABZ2TKS7</accession>
<name>A0ABZ2TKS7_9BACT</name>
<sequence>MIKEILNKFYILGNKQNYKLDEINYVAIGDSFSAGHNSKFGFCSNGNLKDNEITGLSYPSFFANYLQKYSSFNLKSFDNLSFPLSNINFWIALAEHDKHKLTNYQNIIDFTQTSDWNVTNPFNNFFSSYFNNWNIAKNDFKIVNKKISEANLITITLGLNDLIEKFPYFKINLLKDKNVDYEQIINDIIVDLDKIFLDIKNNYIKLIKTIKSLSSKSYIILIPYVKPFIKINKAFSEIFYIYNEKLNFSLYDYTFEKFSQLEREVANATQINYINTYDVYYWNENNNFLAENIFSMNPTEKGYKKIAMDLFVKLFLDKEEFNYQIHSKNFYNKYLFDYNENYWKNGLDSFVSPFAKKTNNFELFANIYGQNINFNLLKSNNLENKYQNYLSSYLKIAPYIENYVRYYKKDICYLIKKWVELKFINKMDAYKSIQKLLLFLDDEQKVKDLILLFLKNGKLEKILFKLQNDLNLKLNKLGTSYITLFIFKSTLKNILQNDQKISYDVVKQIFDSKVIEKNIKEFKLLTNLFVRDSLETDILEYIYGFKLNAHYKKIRNYLASLNSFIEITNYLVESITNHSLLYSPLKSYDEFWKHWIINNKYKMLYLLDKLFIEISSDNLINKTTEFIYETITLNINQDEMIGKDQRTIKFNIKQILIDLRDNPKNLNSLFINFINKLKTYSIFNIIAKKTKQKNIFNIKNWIGINNLLFLILKLAKRFLIIKKTLKKYK</sequence>
<dbReference type="InterPro" id="IPR036514">
    <property type="entry name" value="SGNH_hydro_sf"/>
</dbReference>
<dbReference type="SUPFAM" id="SSF52266">
    <property type="entry name" value="SGNH hydrolase"/>
    <property type="match status" value="1"/>
</dbReference>
<dbReference type="Gene3D" id="3.40.50.1110">
    <property type="entry name" value="SGNH hydrolase"/>
    <property type="match status" value="1"/>
</dbReference>
<proteinExistence type="predicted"/>
<evidence type="ECO:0008006" key="3">
    <source>
        <dbReference type="Google" id="ProtNLM"/>
    </source>
</evidence>
<evidence type="ECO:0000313" key="2">
    <source>
        <dbReference type="Proteomes" id="UP001622612"/>
    </source>
</evidence>
<dbReference type="Pfam" id="PF00657">
    <property type="entry name" value="Lipase_GDSL"/>
    <property type="match status" value="1"/>
</dbReference>
<keyword evidence="2" id="KW-1185">Reference proteome</keyword>
<dbReference type="Proteomes" id="UP001622612">
    <property type="component" value="Chromosome"/>
</dbReference>
<gene>
    <name evidence="1" type="ORF">LQ356_02445</name>
</gene>